<dbReference type="InterPro" id="IPR036047">
    <property type="entry name" value="F-box-like_dom_sf"/>
</dbReference>
<feature type="region of interest" description="Disordered" evidence="4">
    <location>
        <begin position="774"/>
        <end position="805"/>
    </location>
</feature>
<dbReference type="InParanoid" id="F1A0C0"/>
<evidence type="ECO:0008006" key="9">
    <source>
        <dbReference type="Google" id="ProtNLM"/>
    </source>
</evidence>
<dbReference type="SMART" id="SM00256">
    <property type="entry name" value="FBOX"/>
    <property type="match status" value="1"/>
</dbReference>
<dbReference type="AlphaFoldDB" id="F1A0C0"/>
<name>F1A0C0_DICPU</name>
<feature type="region of interest" description="Disordered" evidence="4">
    <location>
        <begin position="486"/>
        <end position="509"/>
    </location>
</feature>
<dbReference type="PROSITE" id="PS50294">
    <property type="entry name" value="WD_REPEATS_REGION"/>
    <property type="match status" value="2"/>
</dbReference>
<dbReference type="Gene3D" id="1.20.1280.50">
    <property type="match status" value="1"/>
</dbReference>
<dbReference type="GO" id="GO:0008289">
    <property type="term" value="F:lipid binding"/>
    <property type="evidence" value="ECO:0007669"/>
    <property type="project" value="InterPro"/>
</dbReference>
<dbReference type="GO" id="GO:0031154">
    <property type="term" value="P:culmination involved in sorocarp development"/>
    <property type="evidence" value="ECO:0007669"/>
    <property type="project" value="EnsemblProtists"/>
</dbReference>
<evidence type="ECO:0000259" key="5">
    <source>
        <dbReference type="PROSITE" id="PS50181"/>
    </source>
</evidence>
<dbReference type="Pfam" id="PF00400">
    <property type="entry name" value="WD40"/>
    <property type="match status" value="2"/>
</dbReference>
<dbReference type="SMART" id="SM00320">
    <property type="entry name" value="WD40"/>
    <property type="match status" value="5"/>
</dbReference>
<feature type="repeat" description="WD" evidence="3">
    <location>
        <begin position="1065"/>
        <end position="1100"/>
    </location>
</feature>
<feature type="repeat" description="WD" evidence="3">
    <location>
        <begin position="1022"/>
        <end position="1062"/>
    </location>
</feature>
<protein>
    <recommendedName>
        <fullName evidence="9">F-box domain-containing protein</fullName>
    </recommendedName>
</protein>
<dbReference type="PRINTS" id="PR00320">
    <property type="entry name" value="GPROTEINBRPT"/>
</dbReference>
<dbReference type="VEuPathDB" id="AmoebaDB:DICPUDRAFT_157913"/>
<feature type="compositionally biased region" description="Polar residues" evidence="4">
    <location>
        <begin position="774"/>
        <end position="783"/>
    </location>
</feature>
<dbReference type="PROSITE" id="PS50082">
    <property type="entry name" value="WD_REPEATS_2"/>
    <property type="match status" value="4"/>
</dbReference>
<accession>F1A0C0</accession>
<dbReference type="EMBL" id="GL871335">
    <property type="protein sequence ID" value="EGC30372.1"/>
    <property type="molecule type" value="Genomic_DNA"/>
</dbReference>
<dbReference type="PANTHER" id="PTHR22847">
    <property type="entry name" value="WD40 REPEAT PROTEIN"/>
    <property type="match status" value="1"/>
</dbReference>
<dbReference type="InterPro" id="IPR019775">
    <property type="entry name" value="WD40_repeat_CS"/>
</dbReference>
<evidence type="ECO:0000256" key="1">
    <source>
        <dbReference type="ARBA" id="ARBA00022574"/>
    </source>
</evidence>
<evidence type="ECO:0000256" key="3">
    <source>
        <dbReference type="PROSITE-ProRule" id="PRU00221"/>
    </source>
</evidence>
<gene>
    <name evidence="7" type="ORF">DICPUDRAFT_157913</name>
</gene>
<keyword evidence="8" id="KW-1185">Reference proteome</keyword>
<keyword evidence="2" id="KW-0677">Repeat</keyword>
<dbReference type="FunCoup" id="F1A0C0">
    <property type="interactions" value="383"/>
</dbReference>
<organism evidence="7 8">
    <name type="scientific">Dictyostelium purpureum</name>
    <name type="common">Slime mold</name>
    <dbReference type="NCBI Taxonomy" id="5786"/>
    <lineage>
        <taxon>Eukaryota</taxon>
        <taxon>Amoebozoa</taxon>
        <taxon>Evosea</taxon>
        <taxon>Eumycetozoa</taxon>
        <taxon>Dictyostelia</taxon>
        <taxon>Dictyosteliales</taxon>
        <taxon>Dictyosteliaceae</taxon>
        <taxon>Dictyostelium</taxon>
    </lineage>
</organism>
<dbReference type="InterPro" id="IPR002913">
    <property type="entry name" value="START_lipid-bd_dom"/>
</dbReference>
<dbReference type="STRING" id="5786.F1A0C0"/>
<dbReference type="Gene3D" id="2.130.10.10">
    <property type="entry name" value="YVTN repeat-like/Quinoprotein amine dehydrogenase"/>
    <property type="match status" value="2"/>
</dbReference>
<evidence type="ECO:0000256" key="4">
    <source>
        <dbReference type="SAM" id="MobiDB-lite"/>
    </source>
</evidence>
<feature type="domain" description="START" evidence="6">
    <location>
        <begin position="1"/>
        <end position="187"/>
    </location>
</feature>
<dbReference type="PROSITE" id="PS50848">
    <property type="entry name" value="START"/>
    <property type="match status" value="1"/>
</dbReference>
<dbReference type="Proteomes" id="UP000001064">
    <property type="component" value="Unassembled WGS sequence"/>
</dbReference>
<dbReference type="CDD" id="cd00177">
    <property type="entry name" value="START"/>
    <property type="match status" value="1"/>
</dbReference>
<feature type="repeat" description="WD" evidence="3">
    <location>
        <begin position="840"/>
        <end position="879"/>
    </location>
</feature>
<dbReference type="SUPFAM" id="SSF81383">
    <property type="entry name" value="F-box domain"/>
    <property type="match status" value="1"/>
</dbReference>
<dbReference type="InterPro" id="IPR036322">
    <property type="entry name" value="WD40_repeat_dom_sf"/>
</dbReference>
<feature type="repeat" description="WD" evidence="3">
    <location>
        <begin position="1000"/>
        <end position="1021"/>
    </location>
</feature>
<dbReference type="InterPro" id="IPR023393">
    <property type="entry name" value="START-like_dom_sf"/>
</dbReference>
<dbReference type="GO" id="GO:0030435">
    <property type="term" value="P:sporulation resulting in formation of a cellular spore"/>
    <property type="evidence" value="ECO:0007669"/>
    <property type="project" value="EnsemblProtists"/>
</dbReference>
<dbReference type="SUPFAM" id="SSF55961">
    <property type="entry name" value="Bet v1-like"/>
    <property type="match status" value="2"/>
</dbReference>
<dbReference type="InterPro" id="IPR015943">
    <property type="entry name" value="WD40/YVTN_repeat-like_dom_sf"/>
</dbReference>
<dbReference type="PROSITE" id="PS50181">
    <property type="entry name" value="FBOX"/>
    <property type="match status" value="1"/>
</dbReference>
<dbReference type="PANTHER" id="PTHR22847:SF637">
    <property type="entry name" value="WD REPEAT DOMAIN 5B"/>
    <property type="match status" value="1"/>
</dbReference>
<dbReference type="eggNOG" id="KOG0274">
    <property type="taxonomic scope" value="Eukaryota"/>
</dbReference>
<reference evidence="8" key="1">
    <citation type="journal article" date="2011" name="Genome Biol.">
        <title>Comparative genomics of the social amoebae Dictyostelium discoideum and Dictyostelium purpureum.</title>
        <authorList>
            <consortium name="US DOE Joint Genome Institute (JGI-PGF)"/>
            <person name="Sucgang R."/>
            <person name="Kuo A."/>
            <person name="Tian X."/>
            <person name="Salerno W."/>
            <person name="Parikh A."/>
            <person name="Feasley C.L."/>
            <person name="Dalin E."/>
            <person name="Tu H."/>
            <person name="Huang E."/>
            <person name="Barry K."/>
            <person name="Lindquist E."/>
            <person name="Shapiro H."/>
            <person name="Bruce D."/>
            <person name="Schmutz J."/>
            <person name="Salamov A."/>
            <person name="Fey P."/>
            <person name="Gaudet P."/>
            <person name="Anjard C."/>
            <person name="Babu M.M."/>
            <person name="Basu S."/>
            <person name="Bushmanova Y."/>
            <person name="van der Wel H."/>
            <person name="Katoh-Kurasawa M."/>
            <person name="Dinh C."/>
            <person name="Coutinho P.M."/>
            <person name="Saito T."/>
            <person name="Elias M."/>
            <person name="Schaap P."/>
            <person name="Kay R.R."/>
            <person name="Henrissat B."/>
            <person name="Eichinger L."/>
            <person name="Rivero F."/>
            <person name="Putnam N.H."/>
            <person name="West C.M."/>
            <person name="Loomis W.F."/>
            <person name="Chisholm R.L."/>
            <person name="Shaulsky G."/>
            <person name="Strassmann J.E."/>
            <person name="Queller D.C."/>
            <person name="Kuspa A."/>
            <person name="Grigoriev I.V."/>
        </authorList>
    </citation>
    <scope>NUCLEOTIDE SEQUENCE [LARGE SCALE GENOMIC DNA]</scope>
    <source>
        <strain evidence="8">QSDP1</strain>
    </source>
</reference>
<dbReference type="Gene3D" id="3.30.530.20">
    <property type="match status" value="2"/>
</dbReference>
<dbReference type="SUPFAM" id="SSF50978">
    <property type="entry name" value="WD40 repeat-like"/>
    <property type="match status" value="1"/>
</dbReference>
<proteinExistence type="predicted"/>
<dbReference type="InterPro" id="IPR001810">
    <property type="entry name" value="F-box_dom"/>
</dbReference>
<dbReference type="OMA" id="NGWVIQG"/>
<dbReference type="KEGG" id="dpp:DICPUDRAFT_157913"/>
<dbReference type="GO" id="GO:0099139">
    <property type="term" value="P:cheating during chimeric sorocarp development"/>
    <property type="evidence" value="ECO:0007669"/>
    <property type="project" value="EnsemblProtists"/>
</dbReference>
<dbReference type="CDD" id="cd09917">
    <property type="entry name" value="F-box_SF"/>
    <property type="match status" value="1"/>
</dbReference>
<dbReference type="InterPro" id="IPR020472">
    <property type="entry name" value="WD40_PAC1"/>
</dbReference>
<dbReference type="RefSeq" id="XP_003293114.1">
    <property type="nucleotide sequence ID" value="XM_003293066.1"/>
</dbReference>
<feature type="domain" description="F-box" evidence="5">
    <location>
        <begin position="580"/>
        <end position="626"/>
    </location>
</feature>
<evidence type="ECO:0000313" key="7">
    <source>
        <dbReference type="EMBL" id="EGC30372.1"/>
    </source>
</evidence>
<dbReference type="PROSITE" id="PS00678">
    <property type="entry name" value="WD_REPEATS_1"/>
    <property type="match status" value="1"/>
</dbReference>
<evidence type="ECO:0000256" key="2">
    <source>
        <dbReference type="ARBA" id="ARBA00022737"/>
    </source>
</evidence>
<dbReference type="GO" id="GO:0019005">
    <property type="term" value="C:SCF ubiquitin ligase complex"/>
    <property type="evidence" value="ECO:0007669"/>
    <property type="project" value="EnsemblProtists"/>
</dbReference>
<dbReference type="GeneID" id="10510651"/>
<sequence length="1203" mass="136948">MQYINGNEISRQNIREIHELAVSPKIPWTPELEESDTDYLISSHTIESIYITKGVCDFSISPEKLYEILYNIKLRHKWDYHCQHAEILEEYDHLNHIIHLKFTNPLIDCLEMNLYRSCRYDPQARVFVIAMRSIELEETNENQFECLPNGWVIQGLQGEKDKCRLTFIQQCQKRDIDSQRVPGYRSFDSKETLQDFKFLTLFPATVCGRLGTIFKSLEHFINNNKEVQEIQDSRISIMEKAEKEVNEMFGTTNPDYGWKIYLKKLDMEILIKKTEEGYYMIGKGSFSSIFPPSLLADVLYDPKNPFEWDTFYDKTELIEDINANVREVEVNYRMWRNTINMRLLQSVKKGPGNFSSVHWRSISSPGYQVTDGIEVHYLPTGLLNYGLGEGSFTSFLAAIEVKGYPTPWEQEMVTKLFAARIISNQNSIMNHVNKISAFSKLSKHLPVIPTIENHCGEVGPQIGSPQVYNEMVENFANILLNDNNKDNNIASSKNKRKRNGTRDEEENGADLTQQQLLQQYQHNEQAMRPSLRLPGVALKNGSMEQTPIAWNESKKQPFLFLVSDSGRKGKIQRKSYYFSNSSFDNLPEELIHIIFFNLSARDIINVSLVCKRFKVTTDNTNLWKHLFKNNPSFNKKIPKKEIFNPAFDNIIISNPSDQQMIENSTQIPMANDQPAGTAPVQQTPLEMAGININDPISLLVTLTNGNIPVDLSANDTETLRQLISQVNFTDFSNIDQVLAQLPPQIMSLIPMETIQSKIQEMKALMRIISGMPQTNQENHMPQKSSDHRGNSDESDGMNRKNKNKGYRPYDEFINWKAQYTQRFKQSDCWTKLKPTSKIELKGHTKSIKSVKTEGNSAVSIAAEKKVRMWNLNSGECISTYEESNISPISIEYDRTQRSNSIWPLSDYTKVYVGFKNGSVSIVDFFEQPIKAHTFNRMSLLADGFDFSYHGKFFIWEESIIELWDVESSTRLWQEPVSHSKKIIQTKLQLHSSISNDGIALTTSSDRTAKIWNLSNGQLISSLNGHTNAVNCIESIGDYMLLTGSSDKTLKLWDLRQTQTFLSSHATSHTSPIRCLTYQEKNGIVLSGSDDGYIIGWSLDNWDFSNIEPINLAPPTPVAPPPPAPANPAEPAQPAAVVNNVQPTVAVANTQQQILQNLPKISLGTFKESSKIPIKSPITCIDSDEAGFISGSSNGTIFRWDFNN</sequence>
<evidence type="ECO:0000313" key="8">
    <source>
        <dbReference type="Proteomes" id="UP000001064"/>
    </source>
</evidence>
<dbReference type="InterPro" id="IPR001680">
    <property type="entry name" value="WD40_rpt"/>
</dbReference>
<dbReference type="OrthoDB" id="17410at2759"/>
<evidence type="ECO:0000259" key="6">
    <source>
        <dbReference type="PROSITE" id="PS50848"/>
    </source>
</evidence>
<keyword evidence="1 3" id="KW-0853">WD repeat</keyword>
<dbReference type="Pfam" id="PF12937">
    <property type="entry name" value="F-box-like"/>
    <property type="match status" value="1"/>
</dbReference>